<protein>
    <submittedName>
        <fullName evidence="2">Uncharacterized protein</fullName>
    </submittedName>
</protein>
<evidence type="ECO:0000313" key="3">
    <source>
        <dbReference type="Proteomes" id="UP000551758"/>
    </source>
</evidence>
<feature type="region of interest" description="Disordered" evidence="1">
    <location>
        <begin position="21"/>
        <end position="97"/>
    </location>
</feature>
<dbReference type="Proteomes" id="UP000551758">
    <property type="component" value="Unassembled WGS sequence"/>
</dbReference>
<feature type="region of interest" description="Disordered" evidence="1">
    <location>
        <begin position="150"/>
        <end position="199"/>
    </location>
</feature>
<keyword evidence="3" id="KW-1185">Reference proteome</keyword>
<feature type="compositionally biased region" description="Basic and acidic residues" evidence="1">
    <location>
        <begin position="34"/>
        <end position="45"/>
    </location>
</feature>
<evidence type="ECO:0000313" key="2">
    <source>
        <dbReference type="EMBL" id="KAF5919290.1"/>
    </source>
</evidence>
<name>A0A7J7EU06_DICBM</name>
<feature type="compositionally biased region" description="Basic and acidic residues" evidence="1">
    <location>
        <begin position="57"/>
        <end position="66"/>
    </location>
</feature>
<reference evidence="2 3" key="1">
    <citation type="journal article" date="2020" name="Mol. Biol. Evol.">
        <title>Interspecific Gene Flow and the Evolution of Specialization in Black and White Rhinoceros.</title>
        <authorList>
            <person name="Moodley Y."/>
            <person name="Westbury M.V."/>
            <person name="Russo I.M."/>
            <person name="Gopalakrishnan S."/>
            <person name="Rakotoarivelo A."/>
            <person name="Olsen R.A."/>
            <person name="Prost S."/>
            <person name="Tunstall T."/>
            <person name="Ryder O.A."/>
            <person name="Dalen L."/>
            <person name="Bruford M.W."/>
        </authorList>
    </citation>
    <scope>NUCLEOTIDE SEQUENCE [LARGE SCALE GENOMIC DNA]</scope>
    <source>
        <strain evidence="2">SBR-YM</strain>
        <tissue evidence="2">Skin</tissue>
    </source>
</reference>
<dbReference type="EMBL" id="JACDTQ010002373">
    <property type="protein sequence ID" value="KAF5919290.1"/>
    <property type="molecule type" value="Genomic_DNA"/>
</dbReference>
<organism evidence="2 3">
    <name type="scientific">Diceros bicornis minor</name>
    <name type="common">South-central black rhinoceros</name>
    <dbReference type="NCBI Taxonomy" id="77932"/>
    <lineage>
        <taxon>Eukaryota</taxon>
        <taxon>Metazoa</taxon>
        <taxon>Chordata</taxon>
        <taxon>Craniata</taxon>
        <taxon>Vertebrata</taxon>
        <taxon>Euteleostomi</taxon>
        <taxon>Mammalia</taxon>
        <taxon>Eutheria</taxon>
        <taxon>Laurasiatheria</taxon>
        <taxon>Perissodactyla</taxon>
        <taxon>Rhinocerotidae</taxon>
        <taxon>Diceros</taxon>
    </lineage>
</organism>
<comment type="caution">
    <text evidence="2">The sequence shown here is derived from an EMBL/GenBank/DDBJ whole genome shotgun (WGS) entry which is preliminary data.</text>
</comment>
<accession>A0A7J7EU06</accession>
<feature type="region of interest" description="Disordered" evidence="1">
    <location>
        <begin position="213"/>
        <end position="255"/>
    </location>
</feature>
<proteinExistence type="predicted"/>
<evidence type="ECO:0000256" key="1">
    <source>
        <dbReference type="SAM" id="MobiDB-lite"/>
    </source>
</evidence>
<gene>
    <name evidence="2" type="ORF">HPG69_002600</name>
</gene>
<feature type="compositionally biased region" description="Low complexity" evidence="1">
    <location>
        <begin position="159"/>
        <end position="169"/>
    </location>
</feature>
<sequence length="272" mass="28642">MLKPTALPSIFHLTEKGELEAMAALGERTPGRPRGPEEHSSEADGKGAAGSSSSSRENLRAQPESRKLKRAALQGVNPHPGPPRKPPMLAMSPPSPARGLLGKSGISVGDFTPRMWGVQIYWLASFLQFLLQVHSREAIYPPRASGVMEAEERCGGRLQPTPQRPSQSPSAPPSDVSLKPAVEAVRSEHSDSNASPTSLSEVILSASGAANSWTRCTPAASPGRTRAGVLPVGAGGEERQTEDPATEGPPPDSQVHTLQEELGELKRGGSPP</sequence>
<dbReference type="AlphaFoldDB" id="A0A7J7EU06"/>